<protein>
    <submittedName>
        <fullName evidence="2">Uncharacterized protein</fullName>
    </submittedName>
</protein>
<proteinExistence type="predicted"/>
<dbReference type="Proteomes" id="UP000004506">
    <property type="component" value="Unassembled WGS sequence"/>
</dbReference>
<comment type="caution">
    <text evidence="2">The sequence shown here is derived from an EMBL/GenBank/DDBJ whole genome shotgun (WGS) entry which is preliminary data.</text>
</comment>
<feature type="transmembrane region" description="Helical" evidence="1">
    <location>
        <begin position="24"/>
        <end position="48"/>
    </location>
</feature>
<keyword evidence="1" id="KW-0472">Membrane</keyword>
<organism evidence="2 3">
    <name type="scientific">Providencia stuartii ATCC 25827</name>
    <dbReference type="NCBI Taxonomy" id="471874"/>
    <lineage>
        <taxon>Bacteria</taxon>
        <taxon>Pseudomonadati</taxon>
        <taxon>Pseudomonadota</taxon>
        <taxon>Gammaproteobacteria</taxon>
        <taxon>Enterobacterales</taxon>
        <taxon>Morganellaceae</taxon>
        <taxon>Providencia</taxon>
    </lineage>
</organism>
<dbReference type="EMBL" id="ABJD02000104">
    <property type="protein sequence ID" value="EDU57926.1"/>
    <property type="molecule type" value="Genomic_DNA"/>
</dbReference>
<evidence type="ECO:0000313" key="3">
    <source>
        <dbReference type="Proteomes" id="UP000004506"/>
    </source>
</evidence>
<keyword evidence="1" id="KW-1133">Transmembrane helix</keyword>
<name>A0AA86YPK3_PROST</name>
<keyword evidence="1" id="KW-0812">Transmembrane</keyword>
<reference evidence="3" key="2">
    <citation type="submission" date="2008-04" db="EMBL/GenBank/DDBJ databases">
        <title>Draft genome sequence of Providencia stuartii(ATCC 25827).</title>
        <authorList>
            <person name="Sudarsanam P."/>
            <person name="Ley R."/>
            <person name="Guruge J."/>
            <person name="Turnbaugh P.J."/>
            <person name="Mahowald M."/>
            <person name="Liep D."/>
            <person name="Gordon J."/>
        </authorList>
    </citation>
    <scope>NUCLEOTIDE SEQUENCE [LARGE SCALE GENOMIC DNA]</scope>
    <source>
        <strain evidence="3">ATCC 25827</strain>
    </source>
</reference>
<dbReference type="AlphaFoldDB" id="A0AA86YPK3"/>
<sequence length="50" mass="5892">MQFVDHFTSSLLTAHFYHLISKSLIYFSSISVILFVFNMIITLIYICILF</sequence>
<gene>
    <name evidence="2" type="ORF">PROSTU_04195</name>
</gene>
<reference evidence="3" key="1">
    <citation type="submission" date="2008-04" db="EMBL/GenBank/DDBJ databases">
        <title>Draft genome sequence of Providencia stuartii (ATCC 25827).</title>
        <authorList>
            <person name="Sudarsanam P."/>
            <person name="Ley R."/>
            <person name="Guruge J."/>
            <person name="Turnbaugh P.J."/>
            <person name="Mahowald M."/>
            <person name="Liep D."/>
            <person name="Gordon J."/>
        </authorList>
    </citation>
    <scope>NUCLEOTIDE SEQUENCE [LARGE SCALE GENOMIC DNA]</scope>
    <source>
        <strain evidence="3">ATCC 25827</strain>
    </source>
</reference>
<accession>A0AA86YPK3</accession>
<evidence type="ECO:0000256" key="1">
    <source>
        <dbReference type="SAM" id="Phobius"/>
    </source>
</evidence>
<reference evidence="2 3" key="3">
    <citation type="submission" date="2008-05" db="EMBL/GenBank/DDBJ databases">
        <authorList>
            <person name="Fulton L."/>
            <person name="Clifton S."/>
            <person name="Fulton B."/>
            <person name="Xu J."/>
            <person name="Minx P."/>
            <person name="Pepin K.H."/>
            <person name="Johnson M."/>
            <person name="Thiruvilangam P."/>
            <person name="Bhonagiri V."/>
            <person name="Nash W.E."/>
            <person name="Mardis E.R."/>
            <person name="Wilson R.K."/>
        </authorList>
    </citation>
    <scope>NUCLEOTIDE SEQUENCE [LARGE SCALE GENOMIC DNA]</scope>
    <source>
        <strain evidence="2 3">ATCC 25827</strain>
    </source>
</reference>
<evidence type="ECO:0000313" key="2">
    <source>
        <dbReference type="EMBL" id="EDU57926.1"/>
    </source>
</evidence>